<dbReference type="AlphaFoldDB" id="A0A6S7GJD2"/>
<gene>
    <name evidence="5" type="ORF">PACLA_8A029431</name>
</gene>
<keyword evidence="5" id="KW-0472">Membrane</keyword>
<dbReference type="OrthoDB" id="420380at2759"/>
<keyword evidence="1 4" id="KW-0479">Metal-binding</keyword>
<name>A0A6S7GJD2_PARCT</name>
<keyword evidence="2" id="KW-0847">Vitamin C</keyword>
<dbReference type="InterPro" id="IPR005123">
    <property type="entry name" value="Oxoglu/Fe-dep_dioxygenase_dom"/>
</dbReference>
<dbReference type="GO" id="GO:0046872">
    <property type="term" value="F:metal ion binding"/>
    <property type="evidence" value="ECO:0007669"/>
    <property type="project" value="UniProtKB-KW"/>
</dbReference>
<dbReference type="GO" id="GO:0004656">
    <property type="term" value="F:procollagen-proline 4-dioxygenase activity"/>
    <property type="evidence" value="ECO:0007669"/>
    <property type="project" value="TreeGrafter"/>
</dbReference>
<accession>A0A6S7GJD2</accession>
<evidence type="ECO:0000256" key="4">
    <source>
        <dbReference type="RuleBase" id="RU003682"/>
    </source>
</evidence>
<proteinExistence type="inferred from homology"/>
<sequence>EGNDTREKLRLNFHSLGVSVSELLEYGLPISRYRYGYRCIVSVCQEHLTVASDASDLFNIFFQPLVISRIIQSLRTCHVIFTSSLTSVVNYGPRGHYNCHQDSDEIDKETRCCFLDDYETTDCRICRYLTVLYFLNDVEEGGETAFPIADNETYDDDVRGPKHMPGHGLPDGSFSTQPHETTDTPPLPLFPRRHLGEVIHCFERRRVNECLFRWRWEVART</sequence>
<dbReference type="PANTHER" id="PTHR10869:SF246">
    <property type="entry name" value="TRANSMEMBRANE PROLYL 4-HYDROXYLASE"/>
    <property type="match status" value="1"/>
</dbReference>
<comment type="caution">
    <text evidence="5">The sequence shown here is derived from an EMBL/GenBank/DDBJ whole genome shotgun (WGS) entry which is preliminary data.</text>
</comment>
<dbReference type="InterPro" id="IPR045054">
    <property type="entry name" value="P4HA-like"/>
</dbReference>
<keyword evidence="6" id="KW-1185">Reference proteome</keyword>
<evidence type="ECO:0000313" key="6">
    <source>
        <dbReference type="Proteomes" id="UP001152795"/>
    </source>
</evidence>
<feature type="non-terminal residue" evidence="5">
    <location>
        <position position="1"/>
    </location>
</feature>
<comment type="similarity">
    <text evidence="4">Belongs to the iron/ascorbate-dependent oxidoreductase family.</text>
</comment>
<protein>
    <submittedName>
        <fullName evidence="5">Transmembrane prolyl 4-hydroxylase-like</fullName>
    </submittedName>
</protein>
<feature type="non-terminal residue" evidence="5">
    <location>
        <position position="221"/>
    </location>
</feature>
<dbReference type="Proteomes" id="UP001152795">
    <property type="component" value="Unassembled WGS sequence"/>
</dbReference>
<dbReference type="GO" id="GO:0005783">
    <property type="term" value="C:endoplasmic reticulum"/>
    <property type="evidence" value="ECO:0007669"/>
    <property type="project" value="TreeGrafter"/>
</dbReference>
<keyword evidence="4" id="KW-0560">Oxidoreductase</keyword>
<keyword evidence="5" id="KW-0812">Transmembrane</keyword>
<evidence type="ECO:0000313" key="5">
    <source>
        <dbReference type="EMBL" id="CAB3991735.1"/>
    </source>
</evidence>
<dbReference type="Gene3D" id="2.60.120.620">
    <property type="entry name" value="q2cbj1_9rhob like domain"/>
    <property type="match status" value="1"/>
</dbReference>
<organism evidence="5 6">
    <name type="scientific">Paramuricea clavata</name>
    <name type="common">Red gorgonian</name>
    <name type="synonym">Violescent sea-whip</name>
    <dbReference type="NCBI Taxonomy" id="317549"/>
    <lineage>
        <taxon>Eukaryota</taxon>
        <taxon>Metazoa</taxon>
        <taxon>Cnidaria</taxon>
        <taxon>Anthozoa</taxon>
        <taxon>Octocorallia</taxon>
        <taxon>Malacalcyonacea</taxon>
        <taxon>Plexauridae</taxon>
        <taxon>Paramuricea</taxon>
    </lineage>
</organism>
<evidence type="ECO:0000256" key="3">
    <source>
        <dbReference type="ARBA" id="ARBA00023004"/>
    </source>
</evidence>
<dbReference type="EMBL" id="CACRXK020001909">
    <property type="protein sequence ID" value="CAB3991735.1"/>
    <property type="molecule type" value="Genomic_DNA"/>
</dbReference>
<keyword evidence="3 4" id="KW-0408">Iron</keyword>
<evidence type="ECO:0000256" key="2">
    <source>
        <dbReference type="ARBA" id="ARBA00022896"/>
    </source>
</evidence>
<dbReference type="GO" id="GO:0031418">
    <property type="term" value="F:L-ascorbic acid binding"/>
    <property type="evidence" value="ECO:0007669"/>
    <property type="project" value="UniProtKB-KW"/>
</dbReference>
<dbReference type="PROSITE" id="PS51471">
    <property type="entry name" value="FE2OG_OXY"/>
    <property type="match status" value="1"/>
</dbReference>
<reference evidence="5" key="1">
    <citation type="submission" date="2020-04" db="EMBL/GenBank/DDBJ databases">
        <authorList>
            <person name="Alioto T."/>
            <person name="Alioto T."/>
            <person name="Gomez Garrido J."/>
        </authorList>
    </citation>
    <scope>NUCLEOTIDE SEQUENCE</scope>
    <source>
        <strain evidence="5">A484AB</strain>
    </source>
</reference>
<dbReference type="PANTHER" id="PTHR10869">
    <property type="entry name" value="PROLYL 4-HYDROXYLASE ALPHA SUBUNIT"/>
    <property type="match status" value="1"/>
</dbReference>
<evidence type="ECO:0000256" key="1">
    <source>
        <dbReference type="ARBA" id="ARBA00022723"/>
    </source>
</evidence>